<dbReference type="EnsemblMetazoa" id="OVOC7175.1">
    <property type="protein sequence ID" value="OVOC7175.1"/>
    <property type="gene ID" value="WBGene00243984"/>
</dbReference>
<accession>A0A8R1TWW6</accession>
<dbReference type="EMBL" id="CMVM020000189">
    <property type="status" value="NOT_ANNOTATED_CDS"/>
    <property type="molecule type" value="Genomic_DNA"/>
</dbReference>
<evidence type="ECO:0000313" key="2">
    <source>
        <dbReference type="Proteomes" id="UP000024404"/>
    </source>
</evidence>
<reference evidence="1" key="2">
    <citation type="submission" date="2022-06" db="UniProtKB">
        <authorList>
            <consortium name="EnsemblMetazoa"/>
        </authorList>
    </citation>
    <scope>IDENTIFICATION</scope>
</reference>
<sequence>MKLLLPAIHQYLRLLTLNTLCILISQTPSNMIRNDKRTILNRISRQRNCLITSSCYCYILHNDRKDDKCMTNDQITSRFVSDSELIRYDTTLKMLI</sequence>
<keyword evidence="2" id="KW-1185">Reference proteome</keyword>
<proteinExistence type="predicted"/>
<evidence type="ECO:0000313" key="1">
    <source>
        <dbReference type="EnsemblMetazoa" id="OVOC7175.1"/>
    </source>
</evidence>
<name>A0A8R1TWW6_ONCVO</name>
<dbReference type="Proteomes" id="UP000024404">
    <property type="component" value="Unassembled WGS sequence"/>
</dbReference>
<organism evidence="1 2">
    <name type="scientific">Onchocerca volvulus</name>
    <dbReference type="NCBI Taxonomy" id="6282"/>
    <lineage>
        <taxon>Eukaryota</taxon>
        <taxon>Metazoa</taxon>
        <taxon>Ecdysozoa</taxon>
        <taxon>Nematoda</taxon>
        <taxon>Chromadorea</taxon>
        <taxon>Rhabditida</taxon>
        <taxon>Spirurina</taxon>
        <taxon>Spiruromorpha</taxon>
        <taxon>Filarioidea</taxon>
        <taxon>Onchocercidae</taxon>
        <taxon>Onchocerca</taxon>
    </lineage>
</organism>
<protein>
    <submittedName>
        <fullName evidence="1">Uncharacterized protein</fullName>
    </submittedName>
</protein>
<reference evidence="2" key="1">
    <citation type="submission" date="2013-10" db="EMBL/GenBank/DDBJ databases">
        <title>Genome sequencing of Onchocerca volvulus.</title>
        <authorList>
            <person name="Cotton J."/>
            <person name="Tsai J."/>
            <person name="Stanley E."/>
            <person name="Tracey A."/>
            <person name="Holroyd N."/>
            <person name="Lustigman S."/>
            <person name="Berriman M."/>
        </authorList>
    </citation>
    <scope>NUCLEOTIDE SEQUENCE</scope>
</reference>
<dbReference type="AlphaFoldDB" id="A0A8R1TWW6"/>